<evidence type="ECO:0000256" key="6">
    <source>
        <dbReference type="ARBA" id="ARBA00023136"/>
    </source>
</evidence>
<evidence type="ECO:0000313" key="11">
    <source>
        <dbReference type="Proteomes" id="UP000187735"/>
    </source>
</evidence>
<keyword evidence="4" id="KW-1134">Transmembrane beta strand</keyword>
<dbReference type="Proteomes" id="UP000187735">
    <property type="component" value="Chromosome"/>
</dbReference>
<dbReference type="AlphaFoldDB" id="A0A1P8WK59"/>
<accession>A0A1P8WK59</accession>
<evidence type="ECO:0000256" key="2">
    <source>
        <dbReference type="ARBA" id="ARBA00007613"/>
    </source>
</evidence>
<organism evidence="10 11">
    <name type="scientific">Fuerstiella marisgermanici</name>
    <dbReference type="NCBI Taxonomy" id="1891926"/>
    <lineage>
        <taxon>Bacteria</taxon>
        <taxon>Pseudomonadati</taxon>
        <taxon>Planctomycetota</taxon>
        <taxon>Planctomycetia</taxon>
        <taxon>Planctomycetales</taxon>
        <taxon>Planctomycetaceae</taxon>
        <taxon>Fuerstiella</taxon>
    </lineage>
</organism>
<gene>
    <name evidence="10" type="ORF">Fuma_04050</name>
</gene>
<dbReference type="Gene3D" id="1.20.1600.10">
    <property type="entry name" value="Outer membrane efflux proteins (OEP)"/>
    <property type="match status" value="1"/>
</dbReference>
<proteinExistence type="inferred from homology"/>
<feature type="region of interest" description="Disordered" evidence="8">
    <location>
        <begin position="606"/>
        <end position="664"/>
    </location>
</feature>
<dbReference type="GO" id="GO:0015288">
    <property type="term" value="F:porin activity"/>
    <property type="evidence" value="ECO:0007669"/>
    <property type="project" value="TreeGrafter"/>
</dbReference>
<dbReference type="KEGG" id="fmr:Fuma_04050"/>
<dbReference type="STRING" id="1891926.Fuma_04050"/>
<dbReference type="Pfam" id="PF02321">
    <property type="entry name" value="OEP"/>
    <property type="match status" value="1"/>
</dbReference>
<dbReference type="OrthoDB" id="234964at2"/>
<keyword evidence="5" id="KW-0812">Transmembrane</keyword>
<evidence type="ECO:0000256" key="8">
    <source>
        <dbReference type="SAM" id="MobiDB-lite"/>
    </source>
</evidence>
<evidence type="ECO:0000256" key="9">
    <source>
        <dbReference type="SAM" id="SignalP"/>
    </source>
</evidence>
<sequence precursor="true">MIRLRTFRKFLSTTFATAALAVPTFAQETVPELPELGDGPAIAAPVHAEGLGRPLQSVDHGTATAPLQQVPPEAWWTESVAQPMRPEHQQVQIGIEDLLVRSLTHSSQVRVFSELPLIRETSIIEADAAFDWHAFLDTRWDDISDPVGNTLTVGGGGTRFHDHNLSASAGARKRTRTGGQLELAQRFGFQDTNSTFFQPDPQGTSRLVLSYTQPLMRGRGQVYNNSLKVLASLDTNIAKEEFSRQLQSHLLEVVRAYWGLYLERGVCLQKARAFNRAKEIYDRLQRRRAIDTFESQLISAEAELKSRGSALRRSAAAVRNAEDRIRALVNDPGLGQGEYELLPIDRPSAAGFPVSMDEALSAAVQCRPEVNQALKQIQAACVRVNMSKNEMMPVLNLVTETYVSGLRGNGNVGGAINDQFGVGEPSYSIGLQFEVPINNRAARARHTRRHLEMRQLQNQYETTIQTLKLETRVAVREVETSFDELDTKFSAMQAMEAKSDYILRRWELLPGEARTGSQVLEDLLAAQSQLMRAENEYLTSMVTYNLSLVNLKRATGMLLQHEQVAIGRTCINGLPTQIVDKPFMEFTQAAPPATEFHQHLEERTFHPMESTQPSQPSEPATAEEVTPEPPPVPTQQTSFERSQSSSQKKGSVFGRILRRYSEPR</sequence>
<evidence type="ECO:0000313" key="10">
    <source>
        <dbReference type="EMBL" id="APZ94418.1"/>
    </source>
</evidence>
<feature type="chain" id="PRO_5012388185" evidence="9">
    <location>
        <begin position="27"/>
        <end position="664"/>
    </location>
</feature>
<evidence type="ECO:0000256" key="5">
    <source>
        <dbReference type="ARBA" id="ARBA00022692"/>
    </source>
</evidence>
<evidence type="ECO:0000256" key="4">
    <source>
        <dbReference type="ARBA" id="ARBA00022452"/>
    </source>
</evidence>
<keyword evidence="6" id="KW-0472">Membrane</keyword>
<evidence type="ECO:0000256" key="3">
    <source>
        <dbReference type="ARBA" id="ARBA00022448"/>
    </source>
</evidence>
<dbReference type="RefSeq" id="WP_077025724.1">
    <property type="nucleotide sequence ID" value="NZ_CP017641.1"/>
</dbReference>
<dbReference type="InterPro" id="IPR003423">
    <property type="entry name" value="OMP_efflux"/>
</dbReference>
<dbReference type="SUPFAM" id="SSF56954">
    <property type="entry name" value="Outer membrane efflux proteins (OEP)"/>
    <property type="match status" value="1"/>
</dbReference>
<reference evidence="10 11" key="1">
    <citation type="journal article" date="2016" name="Front. Microbiol.">
        <title>Fuerstia marisgermanicae gen. nov., sp. nov., an Unusual Member of the Phylum Planctomycetes from the German Wadden Sea.</title>
        <authorList>
            <person name="Kohn T."/>
            <person name="Heuer A."/>
            <person name="Jogler M."/>
            <person name="Vollmers J."/>
            <person name="Boedeker C."/>
            <person name="Bunk B."/>
            <person name="Rast P."/>
            <person name="Borchert D."/>
            <person name="Glockner I."/>
            <person name="Freese H.M."/>
            <person name="Klenk H.P."/>
            <person name="Overmann J."/>
            <person name="Kaster A.K."/>
            <person name="Rohde M."/>
            <person name="Wiegand S."/>
            <person name="Jogler C."/>
        </authorList>
    </citation>
    <scope>NUCLEOTIDE SEQUENCE [LARGE SCALE GENOMIC DNA]</scope>
    <source>
        <strain evidence="10 11">NH11</strain>
    </source>
</reference>
<feature type="compositionally biased region" description="Polar residues" evidence="8">
    <location>
        <begin position="639"/>
        <end position="649"/>
    </location>
</feature>
<dbReference type="EMBL" id="CP017641">
    <property type="protein sequence ID" value="APZ94418.1"/>
    <property type="molecule type" value="Genomic_DNA"/>
</dbReference>
<comment type="similarity">
    <text evidence="2">Belongs to the outer membrane factor (OMF) (TC 1.B.17) family.</text>
</comment>
<keyword evidence="9" id="KW-0732">Signal</keyword>
<evidence type="ECO:0000256" key="7">
    <source>
        <dbReference type="ARBA" id="ARBA00023237"/>
    </source>
</evidence>
<evidence type="ECO:0000256" key="1">
    <source>
        <dbReference type="ARBA" id="ARBA00004442"/>
    </source>
</evidence>
<dbReference type="InterPro" id="IPR051906">
    <property type="entry name" value="TolC-like"/>
</dbReference>
<keyword evidence="7" id="KW-0998">Cell outer membrane</keyword>
<keyword evidence="3" id="KW-0813">Transport</keyword>
<name>A0A1P8WK59_9PLAN</name>
<dbReference type="GO" id="GO:0009279">
    <property type="term" value="C:cell outer membrane"/>
    <property type="evidence" value="ECO:0007669"/>
    <property type="project" value="UniProtKB-SubCell"/>
</dbReference>
<dbReference type="PANTHER" id="PTHR30026:SF23">
    <property type="entry name" value="TO APRF-PUTATIVE OUTER MEMBRANE EFFLUX PROTEIN OR SECRETED ALKALINE PHOSPHATASE-RELATED"/>
    <property type="match status" value="1"/>
</dbReference>
<dbReference type="GO" id="GO:0015562">
    <property type="term" value="F:efflux transmembrane transporter activity"/>
    <property type="evidence" value="ECO:0007669"/>
    <property type="project" value="InterPro"/>
</dbReference>
<keyword evidence="11" id="KW-1185">Reference proteome</keyword>
<protein>
    <submittedName>
        <fullName evidence="10">Outer membrane channel protein</fullName>
    </submittedName>
</protein>
<dbReference type="GO" id="GO:1990281">
    <property type="term" value="C:efflux pump complex"/>
    <property type="evidence" value="ECO:0007669"/>
    <property type="project" value="TreeGrafter"/>
</dbReference>
<comment type="subcellular location">
    <subcellularLocation>
        <location evidence="1">Cell outer membrane</location>
    </subcellularLocation>
</comment>
<feature type="signal peptide" evidence="9">
    <location>
        <begin position="1"/>
        <end position="26"/>
    </location>
</feature>
<dbReference type="PANTHER" id="PTHR30026">
    <property type="entry name" value="OUTER MEMBRANE PROTEIN TOLC"/>
    <property type="match status" value="1"/>
</dbReference>